<sequence length="486" mass="54415">MTQSVAQTYSTVPHRRRSPQSDCDSDSQTVRQSTARQRSGRFIPAVFARPRQRLSPGCLIAREPSYSAARVSSPTVGTHLSWSRLDRSFQRSFHSVCVHHIRMRPGNTLFMLSTFKPLIEVCAHGAAAPEPALSGLYQSVDEVPYFDGLAMRLFGEKRCALVFLAGMPAQHFLSSFETTKMEMKSYDPPGNSRRYLLFDKDCKARYTLKRARTLTTEFGQRMDFGVNTIFPRISKRGNVTLKVGDVILRMKKISSDPREALEVPFERPSPGVYVNDGPISDATLSSAEVTVDNKRGCSLQIGLPNNSTLRHSVGCMANRDWSQRCLWFAKKAGKSRLFPDSPELPDGHFLRDLKLSDAGICETPRLQLYLVVGHLNVLLKPASTSDSYQSLRTSRRSSRELLHTHRKRSSGPRPASGTDQARDEVTRRLSGITIGTSITAPGAVRKTEDPLADTTRTRTAQQWLEEDADDFIHWLDSFESSEGENE</sequence>
<comment type="caution">
    <text evidence="2">The sequence shown here is derived from an EMBL/GenBank/DDBJ whole genome shotgun (WGS) entry which is preliminary data.</text>
</comment>
<evidence type="ECO:0000313" key="2">
    <source>
        <dbReference type="EMBL" id="KAF4739646.1"/>
    </source>
</evidence>
<name>A0A7J6T5B4_PEROL</name>
<evidence type="ECO:0000256" key="1">
    <source>
        <dbReference type="SAM" id="MobiDB-lite"/>
    </source>
</evidence>
<protein>
    <submittedName>
        <fullName evidence="2">Uncharacterized protein</fullName>
    </submittedName>
</protein>
<dbReference type="Proteomes" id="UP000574390">
    <property type="component" value="Unassembled WGS sequence"/>
</dbReference>
<dbReference type="EMBL" id="JABANM010010257">
    <property type="protein sequence ID" value="KAF4739646.1"/>
    <property type="molecule type" value="Genomic_DNA"/>
</dbReference>
<accession>A0A7J6T5B4</accession>
<feature type="region of interest" description="Disordered" evidence="1">
    <location>
        <begin position="1"/>
        <end position="37"/>
    </location>
</feature>
<feature type="region of interest" description="Disordered" evidence="1">
    <location>
        <begin position="388"/>
        <end position="429"/>
    </location>
</feature>
<dbReference type="AlphaFoldDB" id="A0A7J6T5B4"/>
<feature type="compositionally biased region" description="Polar residues" evidence="1">
    <location>
        <begin position="20"/>
        <end position="37"/>
    </location>
</feature>
<proteinExistence type="predicted"/>
<evidence type="ECO:0000313" key="3">
    <source>
        <dbReference type="Proteomes" id="UP000574390"/>
    </source>
</evidence>
<feature type="compositionally biased region" description="Polar residues" evidence="1">
    <location>
        <begin position="1"/>
        <end position="11"/>
    </location>
</feature>
<organism evidence="2 3">
    <name type="scientific">Perkinsus olseni</name>
    <name type="common">Perkinsus atlanticus</name>
    <dbReference type="NCBI Taxonomy" id="32597"/>
    <lineage>
        <taxon>Eukaryota</taxon>
        <taxon>Sar</taxon>
        <taxon>Alveolata</taxon>
        <taxon>Perkinsozoa</taxon>
        <taxon>Perkinsea</taxon>
        <taxon>Perkinsida</taxon>
        <taxon>Perkinsidae</taxon>
        <taxon>Perkinsus</taxon>
    </lineage>
</organism>
<reference evidence="2 3" key="1">
    <citation type="submission" date="2020-04" db="EMBL/GenBank/DDBJ databases">
        <title>Perkinsus olseni comparative genomics.</title>
        <authorList>
            <person name="Bogema D.R."/>
        </authorList>
    </citation>
    <scope>NUCLEOTIDE SEQUENCE [LARGE SCALE GENOMIC DNA]</scope>
    <source>
        <strain evidence="2">ATCC PRA-205</strain>
    </source>
</reference>
<gene>
    <name evidence="2" type="ORF">FOZ62_023436</name>
</gene>